<keyword evidence="2" id="KW-1185">Reference proteome</keyword>
<dbReference type="EMBL" id="FN649728">
    <property type="protein sequence ID" value="CBN75535.1"/>
    <property type="molecule type" value="Genomic_DNA"/>
</dbReference>
<name>D8LD82_ECTSI</name>
<dbReference type="OrthoDB" id="10483632at2759"/>
<evidence type="ECO:0000313" key="1">
    <source>
        <dbReference type="EMBL" id="CBN75535.1"/>
    </source>
</evidence>
<proteinExistence type="predicted"/>
<evidence type="ECO:0000313" key="2">
    <source>
        <dbReference type="Proteomes" id="UP000002630"/>
    </source>
</evidence>
<reference evidence="1 2" key="1">
    <citation type="journal article" date="2010" name="Nature">
        <title>The Ectocarpus genome and the independent evolution of multicellularity in brown algae.</title>
        <authorList>
            <person name="Cock J.M."/>
            <person name="Sterck L."/>
            <person name="Rouze P."/>
            <person name="Scornet D."/>
            <person name="Allen A.E."/>
            <person name="Amoutzias G."/>
            <person name="Anthouard V."/>
            <person name="Artiguenave F."/>
            <person name="Aury J.M."/>
            <person name="Badger J.H."/>
            <person name="Beszteri B."/>
            <person name="Billiau K."/>
            <person name="Bonnet E."/>
            <person name="Bothwell J.H."/>
            <person name="Bowler C."/>
            <person name="Boyen C."/>
            <person name="Brownlee C."/>
            <person name="Carrano C.J."/>
            <person name="Charrier B."/>
            <person name="Cho G.Y."/>
            <person name="Coelho S.M."/>
            <person name="Collen J."/>
            <person name="Corre E."/>
            <person name="Da Silva C."/>
            <person name="Delage L."/>
            <person name="Delaroque N."/>
            <person name="Dittami S.M."/>
            <person name="Doulbeau S."/>
            <person name="Elias M."/>
            <person name="Farnham G."/>
            <person name="Gachon C.M."/>
            <person name="Gschloessl B."/>
            <person name="Heesch S."/>
            <person name="Jabbari K."/>
            <person name="Jubin C."/>
            <person name="Kawai H."/>
            <person name="Kimura K."/>
            <person name="Kloareg B."/>
            <person name="Kupper F.C."/>
            <person name="Lang D."/>
            <person name="Le Bail A."/>
            <person name="Leblanc C."/>
            <person name="Lerouge P."/>
            <person name="Lohr M."/>
            <person name="Lopez P.J."/>
            <person name="Martens C."/>
            <person name="Maumus F."/>
            <person name="Michel G."/>
            <person name="Miranda-Saavedra D."/>
            <person name="Morales J."/>
            <person name="Moreau H."/>
            <person name="Motomura T."/>
            <person name="Nagasato C."/>
            <person name="Napoli C.A."/>
            <person name="Nelson D.R."/>
            <person name="Nyvall-Collen P."/>
            <person name="Peters A.F."/>
            <person name="Pommier C."/>
            <person name="Potin P."/>
            <person name="Poulain J."/>
            <person name="Quesneville H."/>
            <person name="Read B."/>
            <person name="Rensing S.A."/>
            <person name="Ritter A."/>
            <person name="Rousvoal S."/>
            <person name="Samanta M."/>
            <person name="Samson G."/>
            <person name="Schroeder D.C."/>
            <person name="Segurens B."/>
            <person name="Strittmatter M."/>
            <person name="Tonon T."/>
            <person name="Tregear J.W."/>
            <person name="Valentin K."/>
            <person name="von Dassow P."/>
            <person name="Yamagishi T."/>
            <person name="Van de Peer Y."/>
            <person name="Wincker P."/>
        </authorList>
    </citation>
    <scope>NUCLEOTIDE SEQUENCE [LARGE SCALE GENOMIC DNA]</scope>
    <source>
        <strain evidence="2">Ec32 / CCAP1310/4</strain>
    </source>
</reference>
<accession>D8LD82</accession>
<dbReference type="EMBL" id="FN647832">
    <property type="protein sequence ID" value="CBN75535.1"/>
    <property type="molecule type" value="Genomic_DNA"/>
</dbReference>
<dbReference type="Proteomes" id="UP000002630">
    <property type="component" value="Linkage Group LG03"/>
</dbReference>
<protein>
    <submittedName>
        <fullName evidence="1">Uncharacterized protein</fullName>
    </submittedName>
</protein>
<gene>
    <name evidence="1" type="ORF">Esi_0114_0062</name>
</gene>
<sequence>MNVHAVGQPPPWCLRFPVGVLRSGGVAEYRLGADSLTRMVPFPWWIRGVSGASAIRFLGGHLSM</sequence>
<dbReference type="AlphaFoldDB" id="D8LD82"/>
<dbReference type="InParanoid" id="D8LD82"/>
<organism evidence="1 2">
    <name type="scientific">Ectocarpus siliculosus</name>
    <name type="common">Brown alga</name>
    <name type="synonym">Conferva siliculosa</name>
    <dbReference type="NCBI Taxonomy" id="2880"/>
    <lineage>
        <taxon>Eukaryota</taxon>
        <taxon>Sar</taxon>
        <taxon>Stramenopiles</taxon>
        <taxon>Ochrophyta</taxon>
        <taxon>PX clade</taxon>
        <taxon>Phaeophyceae</taxon>
        <taxon>Ectocarpales</taxon>
        <taxon>Ectocarpaceae</taxon>
        <taxon>Ectocarpus</taxon>
    </lineage>
</organism>